<dbReference type="Proteomes" id="UP000266677">
    <property type="component" value="Unassembled WGS sequence"/>
</dbReference>
<reference evidence="2 3" key="1">
    <citation type="submission" date="2018-09" db="EMBL/GenBank/DDBJ databases">
        <title>YIM PH21274 draft genome.</title>
        <authorList>
            <person name="Miao C."/>
        </authorList>
    </citation>
    <scope>NUCLEOTIDE SEQUENCE [LARGE SCALE GENOMIC DNA]</scope>
    <source>
        <strain evidence="2 3">YIM PH 21724</strain>
    </source>
</reference>
<dbReference type="InterPro" id="IPR029058">
    <property type="entry name" value="AB_hydrolase_fold"/>
</dbReference>
<accession>A0A3A4K6M3</accession>
<dbReference type="PANTHER" id="PTHR43265">
    <property type="entry name" value="ESTERASE ESTD"/>
    <property type="match status" value="1"/>
</dbReference>
<keyword evidence="3" id="KW-1185">Reference proteome</keyword>
<dbReference type="PANTHER" id="PTHR43265:SF1">
    <property type="entry name" value="ESTERASE ESTD"/>
    <property type="match status" value="1"/>
</dbReference>
<organism evidence="2 3">
    <name type="scientific">Nocardia panacis</name>
    <dbReference type="NCBI Taxonomy" id="2340916"/>
    <lineage>
        <taxon>Bacteria</taxon>
        <taxon>Bacillati</taxon>
        <taxon>Actinomycetota</taxon>
        <taxon>Actinomycetes</taxon>
        <taxon>Mycobacteriales</taxon>
        <taxon>Nocardiaceae</taxon>
        <taxon>Nocardia</taxon>
    </lineage>
</organism>
<dbReference type="InterPro" id="IPR022742">
    <property type="entry name" value="Hydrolase_4"/>
</dbReference>
<dbReference type="InterPro" id="IPR053145">
    <property type="entry name" value="AB_hydrolase_Est10"/>
</dbReference>
<dbReference type="RefSeq" id="WP_120042981.1">
    <property type="nucleotide sequence ID" value="NZ_QZFU01000024.1"/>
</dbReference>
<evidence type="ECO:0000313" key="3">
    <source>
        <dbReference type="Proteomes" id="UP000266677"/>
    </source>
</evidence>
<proteinExistence type="predicted"/>
<evidence type="ECO:0000259" key="1">
    <source>
        <dbReference type="Pfam" id="PF12146"/>
    </source>
</evidence>
<comment type="caution">
    <text evidence="2">The sequence shown here is derived from an EMBL/GenBank/DDBJ whole genome shotgun (WGS) entry which is preliminary data.</text>
</comment>
<dbReference type="AlphaFoldDB" id="A0A3A4K6M3"/>
<protein>
    <submittedName>
        <fullName evidence="2">Alpha/beta fold hydrolase</fullName>
    </submittedName>
</protein>
<sequence>MPEIVFDGGRLAGTLTEAANPVAAALLITGSGPIDRDSNRPGLALDITKSLATALGAAGVTSLRYDKRGIGASQGDYYRVGFTDRLTDARIALTALAEHASGPLLAVGHSEGALHAVELAADGSVAGAALLWCGAGPGADILTWQTARIVATFPGWLRATMRLVRADPLVTQPKRLARIRASDADVMRVQGTRIAARWLREFADYDPTAALSRIEAPVLALTGANDLQVPPEDVETIGNLVRGPFEGHIVPELSHLLRPDPKRAGPRGYRRSLRDPVSPAALAPVAAWVREHW</sequence>
<dbReference type="SUPFAM" id="SSF53474">
    <property type="entry name" value="alpha/beta-Hydrolases"/>
    <property type="match status" value="1"/>
</dbReference>
<dbReference type="GO" id="GO:0052689">
    <property type="term" value="F:carboxylic ester hydrolase activity"/>
    <property type="evidence" value="ECO:0007669"/>
    <property type="project" value="TreeGrafter"/>
</dbReference>
<name>A0A3A4K6M3_9NOCA</name>
<dbReference type="Gene3D" id="3.40.50.1820">
    <property type="entry name" value="alpha/beta hydrolase"/>
    <property type="match status" value="1"/>
</dbReference>
<dbReference type="OrthoDB" id="9809549at2"/>
<dbReference type="Pfam" id="PF12146">
    <property type="entry name" value="Hydrolase_4"/>
    <property type="match status" value="1"/>
</dbReference>
<gene>
    <name evidence="2" type="ORF">D5S18_22015</name>
</gene>
<feature type="domain" description="Serine aminopeptidase S33" evidence="1">
    <location>
        <begin position="49"/>
        <end position="257"/>
    </location>
</feature>
<dbReference type="EMBL" id="QZFU01000024">
    <property type="protein sequence ID" value="RJO72961.1"/>
    <property type="molecule type" value="Genomic_DNA"/>
</dbReference>
<keyword evidence="2" id="KW-0378">Hydrolase</keyword>
<evidence type="ECO:0000313" key="2">
    <source>
        <dbReference type="EMBL" id="RJO72961.1"/>
    </source>
</evidence>